<evidence type="ECO:0000256" key="1">
    <source>
        <dbReference type="SAM" id="MobiDB-lite"/>
    </source>
</evidence>
<reference evidence="2 4" key="1">
    <citation type="journal article" date="2020" name="Stud. Mycol.">
        <title>101 Dothideomycetes genomes: a test case for predicting lifestyles and emergence of pathogens.</title>
        <authorList>
            <person name="Haridas S."/>
            <person name="Albert R."/>
            <person name="Binder M."/>
            <person name="Bloem J."/>
            <person name="Labutti K."/>
            <person name="Salamov A."/>
            <person name="Andreopoulos B."/>
            <person name="Baker S."/>
            <person name="Barry K."/>
            <person name="Bills G."/>
            <person name="Bluhm B."/>
            <person name="Cannon C."/>
            <person name="Castanera R."/>
            <person name="Culley D."/>
            <person name="Daum C."/>
            <person name="Ezra D."/>
            <person name="Gonzalez J."/>
            <person name="Henrissat B."/>
            <person name="Kuo A."/>
            <person name="Liang C."/>
            <person name="Lipzen A."/>
            <person name="Lutzoni F."/>
            <person name="Magnuson J."/>
            <person name="Mondo S."/>
            <person name="Nolan M."/>
            <person name="Ohm R."/>
            <person name="Pangilinan J."/>
            <person name="Park H.-J."/>
            <person name="Ramirez L."/>
            <person name="Alfaro M."/>
            <person name="Sun H."/>
            <person name="Tritt A."/>
            <person name="Yoshinaga Y."/>
            <person name="Zwiers L.-H."/>
            <person name="Turgeon B."/>
            <person name="Goodwin S."/>
            <person name="Spatafora J."/>
            <person name="Crous P."/>
            <person name="Grigoriev I."/>
        </authorList>
    </citation>
    <scope>NUCLEOTIDE SEQUENCE</scope>
    <source>
        <strain evidence="2 4">CBS 304.34</strain>
    </source>
</reference>
<keyword evidence="3" id="KW-1185">Reference proteome</keyword>
<gene>
    <name evidence="2 4" type="ORF">BDZ99DRAFT_521963</name>
</gene>
<proteinExistence type="predicted"/>
<reference evidence="4" key="3">
    <citation type="submission" date="2025-04" db="UniProtKB">
        <authorList>
            <consortium name="RefSeq"/>
        </authorList>
    </citation>
    <scope>IDENTIFICATION</scope>
    <source>
        <strain evidence="4">CBS 304.34</strain>
    </source>
</reference>
<feature type="region of interest" description="Disordered" evidence="1">
    <location>
        <begin position="1"/>
        <end position="75"/>
    </location>
</feature>
<dbReference type="Proteomes" id="UP000504636">
    <property type="component" value="Unplaced"/>
</dbReference>
<dbReference type="AlphaFoldDB" id="A0A6A6YHV6"/>
<dbReference type="GeneID" id="54466565"/>
<feature type="compositionally biased region" description="Low complexity" evidence="1">
    <location>
        <begin position="35"/>
        <end position="75"/>
    </location>
</feature>
<accession>A0A6A6YHV6</accession>
<dbReference type="OrthoDB" id="5370011at2759"/>
<sequence>MSSPAPAASDENNERRRSLGKYVKRMSSVFKRGSSSRASAPASTSTATPATAPAPTATTAPETTTPAAPASESAPVATYQYNRSAVQQERARALFAKYGLTLESHEWITPAISNIQRVEKPIRMRVHRTCHRCETTFGQERVCAKCQHKRCKKCPRYPKKKVIGDNTDDLATEQRPKKKQLLTIKSKTGGDLVYQPTKQRVRRTCHKCESFFNPPTATVCEKCQHVRCTRCPRDPAKLKKWPDGYPGDAPAEDSETELDNERPKRMYRRPRQKVRWECEQCQTLFVDGASKCEGCGHDRCNTCPRKPPKKTKVEKEFDPEVVKSVEEKLARFKVGETPTSVLTA</sequence>
<evidence type="ECO:0000313" key="2">
    <source>
        <dbReference type="EMBL" id="KAF2808412.1"/>
    </source>
</evidence>
<organism evidence="2">
    <name type="scientific">Mytilinidion resinicola</name>
    <dbReference type="NCBI Taxonomy" id="574789"/>
    <lineage>
        <taxon>Eukaryota</taxon>
        <taxon>Fungi</taxon>
        <taxon>Dikarya</taxon>
        <taxon>Ascomycota</taxon>
        <taxon>Pezizomycotina</taxon>
        <taxon>Dothideomycetes</taxon>
        <taxon>Pleosporomycetidae</taxon>
        <taxon>Mytilinidiales</taxon>
        <taxon>Mytilinidiaceae</taxon>
        <taxon>Mytilinidion</taxon>
    </lineage>
</organism>
<protein>
    <submittedName>
        <fullName evidence="2 4">Uncharacterized protein</fullName>
    </submittedName>
</protein>
<name>A0A6A6YHV6_9PEZI</name>
<feature type="region of interest" description="Disordered" evidence="1">
    <location>
        <begin position="239"/>
        <end position="262"/>
    </location>
</feature>
<reference evidence="4" key="2">
    <citation type="submission" date="2020-04" db="EMBL/GenBank/DDBJ databases">
        <authorList>
            <consortium name="NCBI Genome Project"/>
        </authorList>
    </citation>
    <scope>NUCLEOTIDE SEQUENCE</scope>
    <source>
        <strain evidence="4">CBS 304.34</strain>
    </source>
</reference>
<dbReference type="RefSeq" id="XP_033575376.1">
    <property type="nucleotide sequence ID" value="XM_033725672.1"/>
</dbReference>
<evidence type="ECO:0000313" key="3">
    <source>
        <dbReference type="Proteomes" id="UP000504636"/>
    </source>
</evidence>
<dbReference type="EMBL" id="MU003703">
    <property type="protein sequence ID" value="KAF2808412.1"/>
    <property type="molecule type" value="Genomic_DNA"/>
</dbReference>
<evidence type="ECO:0000313" key="4">
    <source>
        <dbReference type="RefSeq" id="XP_033575376.1"/>
    </source>
</evidence>